<dbReference type="InterPro" id="IPR047785">
    <property type="entry name" value="tRNA_MNMC2"/>
</dbReference>
<keyword evidence="4 10" id="KW-0808">Transferase</keyword>
<evidence type="ECO:0000259" key="11">
    <source>
        <dbReference type="Pfam" id="PF01266"/>
    </source>
</evidence>
<organism evidence="13 14">
    <name type="scientific">Pandoraea thiooxydans</name>
    <dbReference type="NCBI Taxonomy" id="445709"/>
    <lineage>
        <taxon>Bacteria</taxon>
        <taxon>Pseudomonadati</taxon>
        <taxon>Pseudomonadota</taxon>
        <taxon>Betaproteobacteria</taxon>
        <taxon>Burkholderiales</taxon>
        <taxon>Burkholderiaceae</taxon>
        <taxon>Pandoraea</taxon>
    </lineage>
</organism>
<dbReference type="PANTHER" id="PTHR13847:SF283">
    <property type="entry name" value="TRNA 5-METHYLAMINOMETHYL-2-THIOURIDINE BIOSYNTHESIS BIFUNCTIONAL PROTEIN MNMC"/>
    <property type="match status" value="1"/>
</dbReference>
<keyword evidence="9 10" id="KW-0511">Multifunctional enzyme</keyword>
<evidence type="ECO:0000256" key="2">
    <source>
        <dbReference type="ARBA" id="ARBA00022603"/>
    </source>
</evidence>
<dbReference type="GO" id="GO:0005737">
    <property type="term" value="C:cytoplasm"/>
    <property type="evidence" value="ECO:0007669"/>
    <property type="project" value="UniProtKB-SubCell"/>
</dbReference>
<comment type="function">
    <text evidence="10">Catalyzes the last two steps in the biosynthesis of 5-methylaminomethyl-2-thiouridine (mnm(5)s(2)U) at the wobble position (U34) in tRNA. Catalyzes the FAD-dependent demodification of cmnm(5)s(2)U34 to nm(5)s(2)U34, followed by the transfer of a methyl group from S-adenosyl-L-methionine to nm(5)s(2)U34, to form mnm(5)s(2)U34.</text>
</comment>
<dbReference type="SUPFAM" id="SSF54373">
    <property type="entry name" value="FAD-linked reductases, C-terminal domain"/>
    <property type="match status" value="1"/>
</dbReference>
<evidence type="ECO:0000313" key="14">
    <source>
        <dbReference type="Proteomes" id="UP000036700"/>
    </source>
</evidence>
<dbReference type="EC" id="2.1.1.61" evidence="10"/>
<dbReference type="Gene3D" id="3.40.50.150">
    <property type="entry name" value="Vaccinia Virus protein VP39"/>
    <property type="match status" value="1"/>
</dbReference>
<dbReference type="GO" id="GO:0004808">
    <property type="term" value="F:tRNA (5-methylaminomethyl-2-thiouridylate)(34)-methyltransferase activity"/>
    <property type="evidence" value="ECO:0007669"/>
    <property type="project" value="UniProtKB-EC"/>
</dbReference>
<dbReference type="GO" id="GO:0016645">
    <property type="term" value="F:oxidoreductase activity, acting on the CH-NH group of donors"/>
    <property type="evidence" value="ECO:0007669"/>
    <property type="project" value="InterPro"/>
</dbReference>
<evidence type="ECO:0000313" key="13">
    <source>
        <dbReference type="EMBL" id="AKJ69644.1"/>
    </source>
</evidence>
<evidence type="ECO:0000259" key="12">
    <source>
        <dbReference type="Pfam" id="PF05430"/>
    </source>
</evidence>
<dbReference type="NCBIfam" id="NF002483">
    <property type="entry name" value="PRK01747.1-4"/>
    <property type="match status" value="1"/>
</dbReference>
<evidence type="ECO:0000256" key="8">
    <source>
        <dbReference type="ARBA" id="ARBA00023002"/>
    </source>
</evidence>
<dbReference type="SUPFAM" id="SSF51905">
    <property type="entry name" value="FAD/NAD(P)-binding domain"/>
    <property type="match status" value="1"/>
</dbReference>
<keyword evidence="2 10" id="KW-0489">Methyltransferase</keyword>
<sequence>MSAPIVPATLAFTADGFPYSPLFDDVYHSTDGGLGQAAHVFLGGNDLPARWHGCSRFTIVETGFGLGLNFLATWAAWRAHLAAMPASRLAPQLHFVSIEKHPFTPSDLRRAYDHLAAHPEWAGLAPLIDALCAAWPLPLPGLHRLSLGDGLTLTVAFGDLLEWLPKLRAGADAFYLDGFSPAKNPAMWSPPVFKALARMARTDATVATYTAAGMVRRGLLDAGFELGKRPGYGRKRDMLAGRFAPRWRVRRHEPPTAVAWPDRHALVIGAGLAGCALAHELTANGWRVTLLERRDAPALEASGNPAGVFHPQLSRDDNVLARLTRAGYLHALALWEALAERQPLRWSRTGLLQLADDDAASAALPAVLEALGYPPAYVRAVDREEATHLAGMPVAQGGLWFGQGGWIDPAGLCRAQLMAAGEAATLVTGAAVARLERRGAAWHALDAQGATLAQAPVAVLANAAQAGQLLQPYLVRDYLPLKAVRGQLTVLPPDELTALRAVVCGDGYVAPPAAMDGCALTGATYDFDDHDDTVRVADHQRNLDRLAALLPDWAGRERLRHPAHSGEAGSLLRGRVAYRCTTNDRLPVAGPIPDIDAIQAGILKNGGAYAGAHLTDLPRLPGLFGVFALGSRGLVWASLCAALVTSQLEGNPWPLEAALADAIDPARTLLGALRRGLSIV</sequence>
<accession>A0A0G3EUE1</accession>
<evidence type="ECO:0000256" key="9">
    <source>
        <dbReference type="ARBA" id="ARBA00023268"/>
    </source>
</evidence>
<dbReference type="Gene3D" id="3.50.50.60">
    <property type="entry name" value="FAD/NAD(P)-binding domain"/>
    <property type="match status" value="1"/>
</dbReference>
<feature type="domain" description="MnmC-like methyltransferase" evidence="12">
    <location>
        <begin position="125"/>
        <end position="241"/>
    </location>
</feature>
<dbReference type="EMBL" id="CP011568">
    <property type="protein sequence ID" value="AKJ69644.1"/>
    <property type="molecule type" value="Genomic_DNA"/>
</dbReference>
<dbReference type="InterPro" id="IPR017610">
    <property type="entry name" value="tRNA_S-uridine_synth_MnmC_C"/>
</dbReference>
<comment type="similarity">
    <text evidence="10">In the N-terminal section; belongs to the methyltransferase superfamily. tRNA (mnm(5)s(2)U34)-methyltransferase family.</text>
</comment>
<dbReference type="InterPro" id="IPR008471">
    <property type="entry name" value="MnmC-like_methylTransf"/>
</dbReference>
<dbReference type="InterPro" id="IPR023032">
    <property type="entry name" value="tRNA_MAMT_biosynth_bifunc_MnmC"/>
</dbReference>
<dbReference type="KEGG" id="ptx:ABW99_16945"/>
<dbReference type="RefSeq" id="WP_047215555.1">
    <property type="nucleotide sequence ID" value="NZ_CP011568.3"/>
</dbReference>
<dbReference type="NCBIfam" id="NF033855">
    <property type="entry name" value="tRNA_MNMC2"/>
    <property type="match status" value="1"/>
</dbReference>
<evidence type="ECO:0000256" key="6">
    <source>
        <dbReference type="ARBA" id="ARBA00022694"/>
    </source>
</evidence>
<dbReference type="EC" id="1.5.-.-" evidence="10"/>
<dbReference type="NCBIfam" id="TIGR03197">
    <property type="entry name" value="MnmC_Cterm"/>
    <property type="match status" value="1"/>
</dbReference>
<dbReference type="Pfam" id="PF05430">
    <property type="entry name" value="Methyltransf_30"/>
    <property type="match status" value="1"/>
</dbReference>
<comment type="similarity">
    <text evidence="10">In the C-terminal section; belongs to the DAO family.</text>
</comment>
<name>A0A0G3EUE1_9BURK</name>
<reference evidence="14" key="1">
    <citation type="submission" date="2015-06" db="EMBL/GenBank/DDBJ databases">
        <authorList>
            <person name="Lim Y.L."/>
            <person name="Ee R."/>
            <person name="Yong D."/>
            <person name="How K.Y."/>
            <person name="Yin W.F."/>
            <person name="Chan K.G."/>
        </authorList>
    </citation>
    <scope>NUCLEOTIDE SEQUENCE [LARGE SCALE GENOMIC DNA]</scope>
    <source>
        <strain evidence="14">DSM 25325</strain>
    </source>
</reference>
<dbReference type="Gene3D" id="3.30.9.10">
    <property type="entry name" value="D-Amino Acid Oxidase, subunit A, domain 2"/>
    <property type="match status" value="1"/>
</dbReference>
<dbReference type="InterPro" id="IPR006076">
    <property type="entry name" value="FAD-dep_OxRdtase"/>
</dbReference>
<dbReference type="Pfam" id="PF01266">
    <property type="entry name" value="DAO"/>
    <property type="match status" value="1"/>
</dbReference>
<keyword evidence="3 10" id="KW-0285">Flavoprotein</keyword>
<comment type="catalytic activity">
    <reaction evidence="10">
        <text>5-aminomethyl-2-thiouridine(34) in tRNA + S-adenosyl-L-methionine = 5-methylaminomethyl-2-thiouridine(34) in tRNA + S-adenosyl-L-homocysteine + H(+)</text>
        <dbReference type="Rhea" id="RHEA:19569"/>
        <dbReference type="Rhea" id="RHEA-COMP:10195"/>
        <dbReference type="Rhea" id="RHEA-COMP:10197"/>
        <dbReference type="ChEBI" id="CHEBI:15378"/>
        <dbReference type="ChEBI" id="CHEBI:57856"/>
        <dbReference type="ChEBI" id="CHEBI:59789"/>
        <dbReference type="ChEBI" id="CHEBI:74454"/>
        <dbReference type="ChEBI" id="CHEBI:74455"/>
        <dbReference type="EC" id="2.1.1.61"/>
    </reaction>
</comment>
<dbReference type="InterPro" id="IPR029063">
    <property type="entry name" value="SAM-dependent_MTases_sf"/>
</dbReference>
<comment type="cofactor">
    <cofactor evidence="10">
        <name>FAD</name>
        <dbReference type="ChEBI" id="CHEBI:57692"/>
    </cofactor>
</comment>
<dbReference type="NCBIfam" id="NF002481">
    <property type="entry name" value="PRK01747.1-2"/>
    <property type="match status" value="1"/>
</dbReference>
<keyword evidence="6 10" id="KW-0819">tRNA processing</keyword>
<keyword evidence="7 10" id="KW-0274">FAD</keyword>
<dbReference type="OrthoDB" id="9786494at2"/>
<evidence type="ECO:0000256" key="1">
    <source>
        <dbReference type="ARBA" id="ARBA00022490"/>
    </source>
</evidence>
<keyword evidence="14" id="KW-1185">Reference proteome</keyword>
<comment type="subcellular location">
    <subcellularLocation>
        <location evidence="10">Cytoplasm</location>
    </subcellularLocation>
</comment>
<feature type="region of interest" description="FAD-dependent cmnm(5)s(2)U34 oxidoreductase" evidence="10">
    <location>
        <begin position="268"/>
        <end position="680"/>
    </location>
</feature>
<evidence type="ECO:0000256" key="3">
    <source>
        <dbReference type="ARBA" id="ARBA00022630"/>
    </source>
</evidence>
<dbReference type="GO" id="GO:0002098">
    <property type="term" value="P:tRNA wobble uridine modification"/>
    <property type="evidence" value="ECO:0007669"/>
    <property type="project" value="TreeGrafter"/>
</dbReference>
<dbReference type="GO" id="GO:0050660">
    <property type="term" value="F:flavin adenine dinucleotide binding"/>
    <property type="evidence" value="ECO:0007669"/>
    <property type="project" value="UniProtKB-UniRule"/>
</dbReference>
<dbReference type="PANTHER" id="PTHR13847">
    <property type="entry name" value="SARCOSINE DEHYDROGENASE-RELATED"/>
    <property type="match status" value="1"/>
</dbReference>
<evidence type="ECO:0000256" key="5">
    <source>
        <dbReference type="ARBA" id="ARBA00022691"/>
    </source>
</evidence>
<keyword evidence="8 10" id="KW-0560">Oxidoreductase</keyword>
<dbReference type="STRING" id="445709.ABW99_16945"/>
<evidence type="ECO:0000256" key="4">
    <source>
        <dbReference type="ARBA" id="ARBA00022679"/>
    </source>
</evidence>
<keyword evidence="1 10" id="KW-0963">Cytoplasm</keyword>
<dbReference type="InterPro" id="IPR036188">
    <property type="entry name" value="FAD/NAD-bd_sf"/>
</dbReference>
<feature type="region of interest" description="tRNA (mnm(5)s(2)U34)-methyltransferase" evidence="10">
    <location>
        <begin position="1"/>
        <end position="244"/>
    </location>
</feature>
<gene>
    <name evidence="10" type="primary">mnmC</name>
    <name evidence="13" type="ORF">ABW99_16945</name>
</gene>
<protein>
    <recommendedName>
        <fullName evidence="10">tRNA 5-methylaminomethyl-2-thiouridine biosynthesis bifunctional protein MnmC</fullName>
        <shortName evidence="10">tRNA mnm(5)s(2)U biosynthesis bifunctional protein</shortName>
    </recommendedName>
    <domain>
        <recommendedName>
            <fullName evidence="10">tRNA (mnm(5)s(2)U34)-methyltransferase</fullName>
            <ecNumber evidence="10">2.1.1.61</ecNumber>
        </recommendedName>
    </domain>
    <domain>
        <recommendedName>
            <fullName evidence="10">FAD-dependent cmnm(5)s(2)U34 oxidoreductase</fullName>
            <ecNumber evidence="10">1.5.-.-</ecNumber>
        </recommendedName>
    </domain>
</protein>
<feature type="domain" description="FAD dependent oxidoreductase" evidence="11">
    <location>
        <begin position="265"/>
        <end position="646"/>
    </location>
</feature>
<dbReference type="Proteomes" id="UP000036700">
    <property type="component" value="Chromosome"/>
</dbReference>
<dbReference type="AlphaFoldDB" id="A0A0G3EUE1"/>
<dbReference type="HAMAP" id="MF_01102">
    <property type="entry name" value="MnmC"/>
    <property type="match status" value="1"/>
</dbReference>
<dbReference type="GO" id="GO:0032259">
    <property type="term" value="P:methylation"/>
    <property type="evidence" value="ECO:0007669"/>
    <property type="project" value="UniProtKB-KW"/>
</dbReference>
<keyword evidence="5 10" id="KW-0949">S-adenosyl-L-methionine</keyword>
<dbReference type="PATRIC" id="fig|445709.3.peg.3582"/>
<evidence type="ECO:0000256" key="7">
    <source>
        <dbReference type="ARBA" id="ARBA00022827"/>
    </source>
</evidence>
<evidence type="ECO:0000256" key="10">
    <source>
        <dbReference type="HAMAP-Rule" id="MF_01102"/>
    </source>
</evidence>
<proteinExistence type="inferred from homology"/>